<dbReference type="PANTHER" id="PTHR33408">
    <property type="entry name" value="TRANSPOSASE"/>
    <property type="match status" value="1"/>
</dbReference>
<dbReference type="GO" id="GO:0004803">
    <property type="term" value="F:transposase activity"/>
    <property type="evidence" value="ECO:0007669"/>
    <property type="project" value="InterPro"/>
</dbReference>
<name>A0A1H3VLS4_BIZPA</name>
<feature type="compositionally biased region" description="Polar residues" evidence="1">
    <location>
        <begin position="195"/>
        <end position="211"/>
    </location>
</feature>
<gene>
    <name evidence="4" type="ORF">SAMN04487990_101225</name>
</gene>
<feature type="compositionally biased region" description="Polar residues" evidence="1">
    <location>
        <begin position="232"/>
        <end position="241"/>
    </location>
</feature>
<evidence type="ECO:0000259" key="2">
    <source>
        <dbReference type="Pfam" id="PF01609"/>
    </source>
</evidence>
<feature type="domain" description="Transposase IS4-like" evidence="2">
    <location>
        <begin position="254"/>
        <end position="358"/>
    </location>
</feature>
<reference evidence="4 5" key="1">
    <citation type="submission" date="2016-10" db="EMBL/GenBank/DDBJ databases">
        <authorList>
            <person name="de Groot N.N."/>
        </authorList>
    </citation>
    <scope>NUCLEOTIDE SEQUENCE [LARGE SCALE GENOMIC DNA]</scope>
    <source>
        <strain evidence="4 5">DSM 23842</strain>
    </source>
</reference>
<protein>
    <submittedName>
        <fullName evidence="4">Transposase</fullName>
    </submittedName>
</protein>
<dbReference type="STRING" id="283786.SAMN04487990_101225"/>
<feature type="region of interest" description="Disordered" evidence="1">
    <location>
        <begin position="174"/>
        <end position="251"/>
    </location>
</feature>
<feature type="compositionally biased region" description="Basic and acidic residues" evidence="1">
    <location>
        <begin position="176"/>
        <end position="194"/>
    </location>
</feature>
<dbReference type="Proteomes" id="UP000198846">
    <property type="component" value="Unassembled WGS sequence"/>
</dbReference>
<proteinExistence type="predicted"/>
<dbReference type="GO" id="GO:0003677">
    <property type="term" value="F:DNA binding"/>
    <property type="evidence" value="ECO:0007669"/>
    <property type="project" value="InterPro"/>
</dbReference>
<sequence length="432" mass="49585">MQEKKTYQEKLFNQFRLSERVPEDNFYRRLHTAIDLNFLYKTTQKFYGSSGQKSIDPIVFFKLCLVGYLENITSHRKLIAHCSMRLDILYFLGYDVDEELPWHSTISRTRQLFPEDVFESVFIKVFELCVSAGMVAGHTQTIDSAPVKANASMDTLELKVPEEDLEHHLHQIRNLSNRDKHTPLRQSKENKADKNQQILAASNKELQTIKSRNTKWAKDQDARPGAGAKGSRYTSNKTHYSPTDPDAHISVKPGKARKLNYLSQLTVDTANHVISDIKAYHADGKDSQHLPDIVKRVKQRLWKSQLVWENCVADTGYSSGENYAFLEAIGLKSFIPAHGTYKGGPNGFIYDKDKDHYTCPEGKTIPFKKVFIEKKNNTKKKEYRGSKQLCIDCPIRTSCLGKSAQEKKFTVTYYREEYQCNIARVNSNQGSY</sequence>
<accession>A0A1H3VLS4</accession>
<dbReference type="InterPro" id="IPR008490">
    <property type="entry name" value="Transposase_InsH_N"/>
</dbReference>
<evidence type="ECO:0000313" key="4">
    <source>
        <dbReference type="EMBL" id="SDZ75078.1"/>
    </source>
</evidence>
<feature type="domain" description="Transposase InsH N-terminal" evidence="3">
    <location>
        <begin position="16"/>
        <end position="111"/>
    </location>
</feature>
<dbReference type="Pfam" id="PF05598">
    <property type="entry name" value="DUF772"/>
    <property type="match status" value="1"/>
</dbReference>
<dbReference type="AlphaFoldDB" id="A0A1H3VLS4"/>
<evidence type="ECO:0000313" key="5">
    <source>
        <dbReference type="Proteomes" id="UP000198846"/>
    </source>
</evidence>
<keyword evidence="5" id="KW-1185">Reference proteome</keyword>
<evidence type="ECO:0000256" key="1">
    <source>
        <dbReference type="SAM" id="MobiDB-lite"/>
    </source>
</evidence>
<dbReference type="Pfam" id="PF01609">
    <property type="entry name" value="DDE_Tnp_1"/>
    <property type="match status" value="1"/>
</dbReference>
<evidence type="ECO:0000259" key="3">
    <source>
        <dbReference type="Pfam" id="PF05598"/>
    </source>
</evidence>
<dbReference type="RefSeq" id="WP_245705845.1">
    <property type="nucleotide sequence ID" value="NZ_FNQK01000001.1"/>
</dbReference>
<dbReference type="EMBL" id="FNQK01000001">
    <property type="protein sequence ID" value="SDZ75078.1"/>
    <property type="molecule type" value="Genomic_DNA"/>
</dbReference>
<dbReference type="InterPro" id="IPR002559">
    <property type="entry name" value="Transposase_11"/>
</dbReference>
<organism evidence="4 5">
    <name type="scientific">Bizionia paragorgiae</name>
    <dbReference type="NCBI Taxonomy" id="283786"/>
    <lineage>
        <taxon>Bacteria</taxon>
        <taxon>Pseudomonadati</taxon>
        <taxon>Bacteroidota</taxon>
        <taxon>Flavobacteriia</taxon>
        <taxon>Flavobacteriales</taxon>
        <taxon>Flavobacteriaceae</taxon>
        <taxon>Bizionia</taxon>
    </lineage>
</organism>
<dbReference type="GO" id="GO:0006313">
    <property type="term" value="P:DNA transposition"/>
    <property type="evidence" value="ECO:0007669"/>
    <property type="project" value="InterPro"/>
</dbReference>